<accession>A0A3A8Q3D4</accession>
<reference evidence="5" key="1">
    <citation type="submission" date="2018-09" db="EMBL/GenBank/DDBJ databases">
        <authorList>
            <person name="Livingstone P.G."/>
            <person name="Whitworth D.E."/>
        </authorList>
    </citation>
    <scope>NUCLEOTIDE SEQUENCE [LARGE SCALE GENOMIC DNA]</scope>
    <source>
        <strain evidence="5">CA051B</strain>
    </source>
</reference>
<evidence type="ECO:0000313" key="5">
    <source>
        <dbReference type="Proteomes" id="UP000272888"/>
    </source>
</evidence>
<dbReference type="GO" id="GO:0016787">
    <property type="term" value="F:hydrolase activity"/>
    <property type="evidence" value="ECO:0007669"/>
    <property type="project" value="UniProtKB-KW"/>
</dbReference>
<comment type="caution">
    <text evidence="4">The sequence shown here is derived from an EMBL/GenBank/DDBJ whole genome shotgun (WGS) entry which is preliminary data.</text>
</comment>
<dbReference type="Proteomes" id="UP000272888">
    <property type="component" value="Unassembled WGS sequence"/>
</dbReference>
<keyword evidence="5" id="KW-1185">Reference proteome</keyword>
<feature type="chain" id="PRO_5017408580" evidence="1">
    <location>
        <begin position="34"/>
        <end position="517"/>
    </location>
</feature>
<dbReference type="EMBL" id="RAWB01000066">
    <property type="protein sequence ID" value="RKH63259.1"/>
    <property type="molecule type" value="Genomic_DNA"/>
</dbReference>
<keyword evidence="1" id="KW-0732">Signal</keyword>
<dbReference type="Gene3D" id="3.40.50.1820">
    <property type="entry name" value="alpha/beta hydrolase"/>
    <property type="match status" value="1"/>
</dbReference>
<evidence type="ECO:0000313" key="4">
    <source>
        <dbReference type="EMBL" id="RKH63259.1"/>
    </source>
</evidence>
<protein>
    <submittedName>
        <fullName evidence="4">Alpha/beta fold hydrolase</fullName>
    </submittedName>
</protein>
<dbReference type="Pfam" id="PF00561">
    <property type="entry name" value="Abhydrolase_1"/>
    <property type="match status" value="1"/>
</dbReference>
<dbReference type="InterPro" id="IPR013595">
    <property type="entry name" value="Pept_S33_TAP-like_C"/>
</dbReference>
<dbReference type="InterPro" id="IPR000073">
    <property type="entry name" value="AB_hydrolase_1"/>
</dbReference>
<name>A0A3A8Q3D4_9BACT</name>
<dbReference type="InterPro" id="IPR029058">
    <property type="entry name" value="AB_hydrolase_fold"/>
</dbReference>
<organism evidence="4 5">
    <name type="scientific">Corallococcus llansteffanensis</name>
    <dbReference type="NCBI Taxonomy" id="2316731"/>
    <lineage>
        <taxon>Bacteria</taxon>
        <taxon>Pseudomonadati</taxon>
        <taxon>Myxococcota</taxon>
        <taxon>Myxococcia</taxon>
        <taxon>Myxococcales</taxon>
        <taxon>Cystobacterineae</taxon>
        <taxon>Myxococcaceae</taxon>
        <taxon>Corallococcus</taxon>
    </lineage>
</organism>
<feature type="domain" description="Peptidase S33 tripeptidyl aminopeptidase-like C-terminal" evidence="3">
    <location>
        <begin position="404"/>
        <end position="487"/>
    </location>
</feature>
<feature type="signal peptide" evidence="1">
    <location>
        <begin position="1"/>
        <end position="33"/>
    </location>
</feature>
<gene>
    <name evidence="4" type="ORF">D7V93_08995</name>
</gene>
<evidence type="ECO:0000259" key="3">
    <source>
        <dbReference type="Pfam" id="PF08386"/>
    </source>
</evidence>
<evidence type="ECO:0000259" key="2">
    <source>
        <dbReference type="Pfam" id="PF00561"/>
    </source>
</evidence>
<feature type="domain" description="AB hydrolase-1" evidence="2">
    <location>
        <begin position="95"/>
        <end position="254"/>
    </location>
</feature>
<dbReference type="SUPFAM" id="SSF53474">
    <property type="entry name" value="alpha/beta-Hydrolases"/>
    <property type="match status" value="1"/>
</dbReference>
<dbReference type="Pfam" id="PF08386">
    <property type="entry name" value="Abhydrolase_4"/>
    <property type="match status" value="1"/>
</dbReference>
<sequence length="517" mass="55625">MKYAFQGCGAGTGSRTALVLGLALVLFTPPARAEGPAHRAGEVVIETGTVMTPEGAPVAYELGTLFVPENRTSPGSRLIGVGFARMKAARPTGAPPVFVLPGGPGRSYLNAFTDRDAAGQRQLAGLLPYRAAGDVVVIDQRGYSKRGDVLELASEVQPLDKPRSREADAAAMIQLARQAIAAHPDKDLSGYTIVQCAGDVDDLRRALGYRQIVLSGQSFGSQWSFAVMRLYPKTVARALLSGVEPLANSFDMPSQTFAALQRIAWDAEHDAGLAPYLPPGGLMGAVRAVRERLASGPITVELPDGTTGKARKVVLGLEDFQGALRRSASDWPSFVLSLYYRHYEDWARETVEQRHNIEGPVRLIEPLIDSSLGVSADREHLLRTDPGTEFLGVGDFDAVIASAAVWPTPDVGEALRLAEPSPIPVLFMHGDWDTSTPIENTLGMLPYFPNGRALLVHRGAHHTRAPVFEQQPEVLKQVLAFLKTGDTRGLALHVSLPVPTFRRPSFAAPARPGATRE</sequence>
<evidence type="ECO:0000256" key="1">
    <source>
        <dbReference type="SAM" id="SignalP"/>
    </source>
</evidence>
<proteinExistence type="predicted"/>
<dbReference type="RefSeq" id="WP_120642995.1">
    <property type="nucleotide sequence ID" value="NZ_RAWB01000066.1"/>
</dbReference>
<keyword evidence="4" id="KW-0378">Hydrolase</keyword>
<dbReference type="AlphaFoldDB" id="A0A3A8Q3D4"/>